<reference evidence="10" key="1">
    <citation type="journal article" date="2019" name="Int. J. Syst. Evol. Microbiol.">
        <title>The Global Catalogue of Microorganisms (GCM) 10K type strain sequencing project: providing services to taxonomists for standard genome sequencing and annotation.</title>
        <authorList>
            <consortium name="The Broad Institute Genomics Platform"/>
            <consortium name="The Broad Institute Genome Sequencing Center for Infectious Disease"/>
            <person name="Wu L."/>
            <person name="Ma J."/>
        </authorList>
    </citation>
    <scope>NUCLEOTIDE SEQUENCE [LARGE SCALE GENOMIC DNA]</scope>
    <source>
        <strain evidence="10">KCTC 52165</strain>
    </source>
</reference>
<dbReference type="InterPro" id="IPR035965">
    <property type="entry name" value="PAS-like_dom_sf"/>
</dbReference>
<dbReference type="InterPro" id="IPR036890">
    <property type="entry name" value="HATPase_C_sf"/>
</dbReference>
<gene>
    <name evidence="9" type="ORF">ACFOHJ_23770</name>
</gene>
<evidence type="ECO:0000259" key="8">
    <source>
        <dbReference type="PROSITE" id="PS50109"/>
    </source>
</evidence>
<accession>A0ABV7KFY7</accession>
<dbReference type="SMART" id="SM00387">
    <property type="entry name" value="HATPase_c"/>
    <property type="match status" value="1"/>
</dbReference>
<dbReference type="EMBL" id="JBHRTK010000034">
    <property type="protein sequence ID" value="MFC3209244.1"/>
    <property type="molecule type" value="Genomic_DNA"/>
</dbReference>
<evidence type="ECO:0000256" key="7">
    <source>
        <dbReference type="SAM" id="Phobius"/>
    </source>
</evidence>
<keyword evidence="7" id="KW-1133">Transmembrane helix</keyword>
<dbReference type="Proteomes" id="UP001595583">
    <property type="component" value="Unassembled WGS sequence"/>
</dbReference>
<proteinExistence type="predicted"/>
<dbReference type="SMART" id="SM00388">
    <property type="entry name" value="HisKA"/>
    <property type="match status" value="1"/>
</dbReference>
<comment type="catalytic activity">
    <reaction evidence="1">
        <text>ATP + protein L-histidine = ADP + protein N-phospho-L-histidine.</text>
        <dbReference type="EC" id="2.7.13.3"/>
    </reaction>
</comment>
<keyword evidence="7" id="KW-0472">Membrane</keyword>
<dbReference type="CDD" id="cd00082">
    <property type="entry name" value="HisKA"/>
    <property type="match status" value="1"/>
</dbReference>
<protein>
    <recommendedName>
        <fullName evidence="2">histidine kinase</fullName>
        <ecNumber evidence="2">2.7.13.3</ecNumber>
    </recommendedName>
</protein>
<dbReference type="PANTHER" id="PTHR43711:SF1">
    <property type="entry name" value="HISTIDINE KINASE 1"/>
    <property type="match status" value="1"/>
</dbReference>
<organism evidence="9 10">
    <name type="scientific">Aquamicrobium soli</name>
    <dbReference type="NCBI Taxonomy" id="1811518"/>
    <lineage>
        <taxon>Bacteria</taxon>
        <taxon>Pseudomonadati</taxon>
        <taxon>Pseudomonadota</taxon>
        <taxon>Alphaproteobacteria</taxon>
        <taxon>Hyphomicrobiales</taxon>
        <taxon>Phyllobacteriaceae</taxon>
        <taxon>Aquamicrobium</taxon>
    </lineage>
</organism>
<name>A0ABV7KFY7_9HYPH</name>
<sequence>MSLATKKWTLSGVTIGAVVACALLLGFALQRLIQTEAELASGSGESLIYALFQAHDEEQRLILDAYDWNGGRRSADDAERLRLQMDLAVSRLDVVSHGTLGRALADAGEDATIGSAHGNLMAFDETLQAALGQAGAIAPAALEGLRTDVGKLKAATTRVFLAERENIGRQRDRYSSVLWQAIVAILLIFACGVFIVARLLASLRSAARAEEALRRDRDFSNLLLESSGDGVIAFDADGRCTHWNSVMGEMFPAPCGSDVVGRLISETYRLPRGHVILNMMRDTLAGQSIHMPAHPTPDGGRYIEKFTYPVRSGSAIVGGVLIIRDVTDAHLARIQLVEHRDRLETTVKERTRDLEESLEREMRLRELYKGFVSMVSHQFRTPLSIVDSSAQRMIRRGRKMSEEEIRERAGKIRMAILRLTRLVSGTLNATKLDAGEIDFAPRRCDLGKLIVEACERQKETTPDRRFDIELDRLAGWVSCDPLLIDQGLANLISNAVKYSSPPDPIEIAADVDERWVHVTVSDRGVGIPDDERDKLFERFFRASNTVGIEGTGIGLHVVRAIAQMHGGDVNALPREGGGSTFVLRIPKEDALAA</sequence>
<dbReference type="GO" id="GO:0005524">
    <property type="term" value="F:ATP binding"/>
    <property type="evidence" value="ECO:0007669"/>
    <property type="project" value="UniProtKB-KW"/>
</dbReference>
<dbReference type="PROSITE" id="PS51257">
    <property type="entry name" value="PROKAR_LIPOPROTEIN"/>
    <property type="match status" value="1"/>
</dbReference>
<dbReference type="Gene3D" id="3.30.450.20">
    <property type="entry name" value="PAS domain"/>
    <property type="match status" value="1"/>
</dbReference>
<feature type="transmembrane region" description="Helical" evidence="7">
    <location>
        <begin position="177"/>
        <end position="201"/>
    </location>
</feature>
<dbReference type="SUPFAM" id="SSF55785">
    <property type="entry name" value="PYP-like sensor domain (PAS domain)"/>
    <property type="match status" value="1"/>
</dbReference>
<keyword evidence="9" id="KW-0547">Nucleotide-binding</keyword>
<dbReference type="PROSITE" id="PS50109">
    <property type="entry name" value="HIS_KIN"/>
    <property type="match status" value="1"/>
</dbReference>
<dbReference type="SUPFAM" id="SSF47384">
    <property type="entry name" value="Homodimeric domain of signal transducing histidine kinase"/>
    <property type="match status" value="1"/>
</dbReference>
<evidence type="ECO:0000313" key="9">
    <source>
        <dbReference type="EMBL" id="MFC3209244.1"/>
    </source>
</evidence>
<dbReference type="Pfam" id="PF00512">
    <property type="entry name" value="HisKA"/>
    <property type="match status" value="1"/>
</dbReference>
<dbReference type="PANTHER" id="PTHR43711">
    <property type="entry name" value="TWO-COMPONENT HISTIDINE KINASE"/>
    <property type="match status" value="1"/>
</dbReference>
<dbReference type="EC" id="2.7.13.3" evidence="2"/>
<dbReference type="InterPro" id="IPR003661">
    <property type="entry name" value="HisK_dim/P_dom"/>
</dbReference>
<keyword evidence="3" id="KW-0597">Phosphoprotein</keyword>
<evidence type="ECO:0000256" key="5">
    <source>
        <dbReference type="ARBA" id="ARBA00022777"/>
    </source>
</evidence>
<dbReference type="InterPro" id="IPR036097">
    <property type="entry name" value="HisK_dim/P_sf"/>
</dbReference>
<feature type="transmembrane region" description="Helical" evidence="7">
    <location>
        <begin position="12"/>
        <end position="29"/>
    </location>
</feature>
<dbReference type="InterPro" id="IPR005467">
    <property type="entry name" value="His_kinase_dom"/>
</dbReference>
<evidence type="ECO:0000256" key="2">
    <source>
        <dbReference type="ARBA" id="ARBA00012438"/>
    </source>
</evidence>
<keyword evidence="5" id="KW-0418">Kinase</keyword>
<evidence type="ECO:0000256" key="3">
    <source>
        <dbReference type="ARBA" id="ARBA00022553"/>
    </source>
</evidence>
<keyword evidence="6" id="KW-0902">Two-component regulatory system</keyword>
<dbReference type="Gene3D" id="1.10.287.130">
    <property type="match status" value="1"/>
</dbReference>
<dbReference type="InterPro" id="IPR013656">
    <property type="entry name" value="PAS_4"/>
</dbReference>
<keyword evidence="10" id="KW-1185">Reference proteome</keyword>
<dbReference type="SUPFAM" id="SSF55874">
    <property type="entry name" value="ATPase domain of HSP90 chaperone/DNA topoisomerase II/histidine kinase"/>
    <property type="match status" value="1"/>
</dbReference>
<dbReference type="Pfam" id="PF08448">
    <property type="entry name" value="PAS_4"/>
    <property type="match status" value="1"/>
</dbReference>
<keyword evidence="4" id="KW-0808">Transferase</keyword>
<feature type="domain" description="Histidine kinase" evidence="8">
    <location>
        <begin position="374"/>
        <end position="589"/>
    </location>
</feature>
<keyword evidence="9" id="KW-0067">ATP-binding</keyword>
<evidence type="ECO:0000256" key="4">
    <source>
        <dbReference type="ARBA" id="ARBA00022679"/>
    </source>
</evidence>
<dbReference type="InterPro" id="IPR003594">
    <property type="entry name" value="HATPase_dom"/>
</dbReference>
<dbReference type="InterPro" id="IPR004358">
    <property type="entry name" value="Sig_transdc_His_kin-like_C"/>
</dbReference>
<dbReference type="Gene3D" id="3.30.565.10">
    <property type="entry name" value="Histidine kinase-like ATPase, C-terminal domain"/>
    <property type="match status" value="1"/>
</dbReference>
<dbReference type="PRINTS" id="PR00344">
    <property type="entry name" value="BCTRLSENSOR"/>
</dbReference>
<evidence type="ECO:0000313" key="10">
    <source>
        <dbReference type="Proteomes" id="UP001595583"/>
    </source>
</evidence>
<evidence type="ECO:0000256" key="1">
    <source>
        <dbReference type="ARBA" id="ARBA00000085"/>
    </source>
</evidence>
<dbReference type="InterPro" id="IPR050736">
    <property type="entry name" value="Sensor_HK_Regulatory"/>
</dbReference>
<dbReference type="RefSeq" id="WP_378225465.1">
    <property type="nucleotide sequence ID" value="NZ_JBHRTK010000034.1"/>
</dbReference>
<dbReference type="CDD" id="cd00075">
    <property type="entry name" value="HATPase"/>
    <property type="match status" value="1"/>
</dbReference>
<comment type="caution">
    <text evidence="9">The sequence shown here is derived from an EMBL/GenBank/DDBJ whole genome shotgun (WGS) entry which is preliminary data.</text>
</comment>
<keyword evidence="7" id="KW-0812">Transmembrane</keyword>
<dbReference type="Pfam" id="PF02518">
    <property type="entry name" value="HATPase_c"/>
    <property type="match status" value="1"/>
</dbReference>
<evidence type="ECO:0000256" key="6">
    <source>
        <dbReference type="ARBA" id="ARBA00023012"/>
    </source>
</evidence>